<keyword evidence="1" id="KW-0472">Membrane</keyword>
<evidence type="ECO:0000313" key="2">
    <source>
        <dbReference type="EMBL" id="KKN50422.1"/>
    </source>
</evidence>
<dbReference type="EMBL" id="LAZR01001113">
    <property type="protein sequence ID" value="KKN50422.1"/>
    <property type="molecule type" value="Genomic_DNA"/>
</dbReference>
<feature type="transmembrane region" description="Helical" evidence="1">
    <location>
        <begin position="7"/>
        <end position="27"/>
    </location>
</feature>
<keyword evidence="1" id="KW-0812">Transmembrane</keyword>
<organism evidence="2">
    <name type="scientific">marine sediment metagenome</name>
    <dbReference type="NCBI Taxonomy" id="412755"/>
    <lineage>
        <taxon>unclassified sequences</taxon>
        <taxon>metagenomes</taxon>
        <taxon>ecological metagenomes</taxon>
    </lineage>
</organism>
<dbReference type="AlphaFoldDB" id="A0A0F9RKV4"/>
<keyword evidence="1" id="KW-1133">Transmembrane helix</keyword>
<comment type="caution">
    <text evidence="2">The sequence shown here is derived from an EMBL/GenBank/DDBJ whole genome shotgun (WGS) entry which is preliminary data.</text>
</comment>
<proteinExistence type="predicted"/>
<evidence type="ECO:0000256" key="1">
    <source>
        <dbReference type="SAM" id="Phobius"/>
    </source>
</evidence>
<accession>A0A0F9RKV4</accession>
<protein>
    <submittedName>
        <fullName evidence="2">Uncharacterized protein</fullName>
    </submittedName>
</protein>
<gene>
    <name evidence="2" type="ORF">LCGC14_0632520</name>
</gene>
<sequence length="59" mass="7370">MKRRDWLIMGIGMCYNNFLISLSFLLYFLTMNWIYFLILPLIMFSFLFPMLFEEESEYY</sequence>
<feature type="transmembrane region" description="Helical" evidence="1">
    <location>
        <begin position="33"/>
        <end position="52"/>
    </location>
</feature>
<reference evidence="2" key="1">
    <citation type="journal article" date="2015" name="Nature">
        <title>Complex archaea that bridge the gap between prokaryotes and eukaryotes.</title>
        <authorList>
            <person name="Spang A."/>
            <person name="Saw J.H."/>
            <person name="Jorgensen S.L."/>
            <person name="Zaremba-Niedzwiedzka K."/>
            <person name="Martijn J."/>
            <person name="Lind A.E."/>
            <person name="van Eijk R."/>
            <person name="Schleper C."/>
            <person name="Guy L."/>
            <person name="Ettema T.J."/>
        </authorList>
    </citation>
    <scope>NUCLEOTIDE SEQUENCE</scope>
</reference>
<name>A0A0F9RKV4_9ZZZZ</name>